<dbReference type="HOGENOM" id="CLU_1751803_0_0_1"/>
<dbReference type="AlphaFoldDB" id="T1GD63"/>
<organism evidence="1 2">
    <name type="scientific">Megaselia scalaris</name>
    <name type="common">Humpbacked fly</name>
    <name type="synonym">Phora scalaris</name>
    <dbReference type="NCBI Taxonomy" id="36166"/>
    <lineage>
        <taxon>Eukaryota</taxon>
        <taxon>Metazoa</taxon>
        <taxon>Ecdysozoa</taxon>
        <taxon>Arthropoda</taxon>
        <taxon>Hexapoda</taxon>
        <taxon>Insecta</taxon>
        <taxon>Pterygota</taxon>
        <taxon>Neoptera</taxon>
        <taxon>Endopterygota</taxon>
        <taxon>Diptera</taxon>
        <taxon>Brachycera</taxon>
        <taxon>Muscomorpha</taxon>
        <taxon>Platypezoidea</taxon>
        <taxon>Phoridae</taxon>
        <taxon>Megaseliini</taxon>
        <taxon>Megaselia</taxon>
    </lineage>
</organism>
<dbReference type="EMBL" id="CAQQ02010068">
    <property type="status" value="NOT_ANNOTATED_CDS"/>
    <property type="molecule type" value="Genomic_DNA"/>
</dbReference>
<keyword evidence="2" id="KW-1185">Reference proteome</keyword>
<dbReference type="EnsemblMetazoa" id="MESCA001244-RA">
    <property type="protein sequence ID" value="MESCA001244-PA"/>
    <property type="gene ID" value="MESCA001244"/>
</dbReference>
<accession>T1GD63</accession>
<dbReference type="Proteomes" id="UP000015102">
    <property type="component" value="Unassembled WGS sequence"/>
</dbReference>
<reference evidence="2" key="1">
    <citation type="submission" date="2013-02" db="EMBL/GenBank/DDBJ databases">
        <authorList>
            <person name="Hughes D."/>
        </authorList>
    </citation>
    <scope>NUCLEOTIDE SEQUENCE</scope>
    <source>
        <strain>Durham</strain>
        <strain evidence="2">NC isolate 2 -- Noor lab</strain>
    </source>
</reference>
<evidence type="ECO:0000313" key="2">
    <source>
        <dbReference type="Proteomes" id="UP000015102"/>
    </source>
</evidence>
<name>T1GD63_MEGSC</name>
<protein>
    <submittedName>
        <fullName evidence="1">Uncharacterized protein</fullName>
    </submittedName>
</protein>
<evidence type="ECO:0000313" key="1">
    <source>
        <dbReference type="EnsemblMetazoa" id="MESCA001244-PA"/>
    </source>
</evidence>
<reference evidence="1" key="2">
    <citation type="submission" date="2015-06" db="UniProtKB">
        <authorList>
            <consortium name="EnsemblMetazoa"/>
        </authorList>
    </citation>
    <scope>IDENTIFICATION</scope>
</reference>
<proteinExistence type="predicted"/>
<sequence>MVWMLTKSNIYFELQTLVDSSTEQQSIIFSRRYFWSDLRTIICWLNSESLNYKEYESCGIDEILEVRNLEEMEEFRQGDALSCSFFNILLKMILRAAETDTKNIIINKSTQILGYFVVERTTGSQQLKEEAKSRGLRVKAEYCSQADVF</sequence>